<evidence type="ECO:0000313" key="3">
    <source>
        <dbReference type="Proteomes" id="UP000215086"/>
    </source>
</evidence>
<feature type="region of interest" description="Disordered" evidence="1">
    <location>
        <begin position="1"/>
        <end position="22"/>
    </location>
</feature>
<dbReference type="AlphaFoldDB" id="A0A286RFP1"/>
<sequence length="45" mass="4825">MTSHACPPVSEIARRSASPSEGRIDSRLDLVTVLCQALNKPKSTT</sequence>
<protein>
    <submittedName>
        <fullName evidence="2">Uncharacterized protein</fullName>
    </submittedName>
</protein>
<dbReference type="EMBL" id="CP018477">
    <property type="protein sequence ID" value="ASV74781.1"/>
    <property type="molecule type" value="Genomic_DNA"/>
</dbReference>
<keyword evidence="3" id="KW-1185">Reference proteome</keyword>
<evidence type="ECO:0000313" key="2">
    <source>
        <dbReference type="EMBL" id="ASV74781.1"/>
    </source>
</evidence>
<gene>
    <name evidence="2" type="ORF">THTE_2179</name>
</gene>
<name>A0A286RFP1_9BACT</name>
<dbReference type="Proteomes" id="UP000215086">
    <property type="component" value="Chromosome"/>
</dbReference>
<accession>A0A286RFP1</accession>
<proteinExistence type="predicted"/>
<dbReference type="KEGG" id="ttf:THTE_2179"/>
<reference evidence="2 3" key="1">
    <citation type="journal article" name="Front. Microbiol.">
        <title>Sugar Metabolism of the First Thermophilic Planctomycete Thermogutta terrifontis: Comparative Genomic and Transcriptomic Approaches.</title>
        <authorList>
            <person name="Elcheninov A.G."/>
            <person name="Menzel P."/>
            <person name="Gudbergsdottir S.R."/>
            <person name="Slesarev A.I."/>
            <person name="Kadnikov V.V."/>
            <person name="Krogh A."/>
            <person name="Bonch-Osmolovskaya E.A."/>
            <person name="Peng X."/>
            <person name="Kublanov I.V."/>
        </authorList>
    </citation>
    <scope>NUCLEOTIDE SEQUENCE [LARGE SCALE GENOMIC DNA]</scope>
    <source>
        <strain evidence="2 3">R1</strain>
    </source>
</reference>
<evidence type="ECO:0000256" key="1">
    <source>
        <dbReference type="SAM" id="MobiDB-lite"/>
    </source>
</evidence>
<organism evidence="2 3">
    <name type="scientific">Thermogutta terrifontis</name>
    <dbReference type="NCBI Taxonomy" id="1331910"/>
    <lineage>
        <taxon>Bacteria</taxon>
        <taxon>Pseudomonadati</taxon>
        <taxon>Planctomycetota</taxon>
        <taxon>Planctomycetia</taxon>
        <taxon>Pirellulales</taxon>
        <taxon>Thermoguttaceae</taxon>
        <taxon>Thermogutta</taxon>
    </lineage>
</organism>